<evidence type="ECO:0000313" key="6">
    <source>
        <dbReference type="EMBL" id="EXI62716.1"/>
    </source>
</evidence>
<comment type="caution">
    <text evidence="6">The sequence shown here is derived from an EMBL/GenBank/DDBJ whole genome shotgun (WGS) entry which is preliminary data.</text>
</comment>
<dbReference type="GO" id="GO:0003677">
    <property type="term" value="F:DNA binding"/>
    <property type="evidence" value="ECO:0007669"/>
    <property type="project" value="UniProtKB-KW"/>
</dbReference>
<keyword evidence="2" id="KW-0238">DNA-binding</keyword>
<dbReference type="OrthoDB" id="9814005at2"/>
<feature type="domain" description="HTH rpiR-type" evidence="4">
    <location>
        <begin position="8"/>
        <end position="84"/>
    </location>
</feature>
<dbReference type="InterPro" id="IPR001347">
    <property type="entry name" value="SIS_dom"/>
</dbReference>
<name>A0A011MJP1_9PAST</name>
<dbReference type="STRING" id="1122190.GCA_000621105_01214"/>
<dbReference type="PROSITE" id="PS51464">
    <property type="entry name" value="SIS"/>
    <property type="match status" value="1"/>
</dbReference>
<protein>
    <submittedName>
        <fullName evidence="6">Iron-sulfur cluster assembly protein HesB</fullName>
    </submittedName>
</protein>
<dbReference type="PROSITE" id="PS51071">
    <property type="entry name" value="HTH_RPIR"/>
    <property type="match status" value="1"/>
</dbReference>
<dbReference type="SUPFAM" id="SSF53697">
    <property type="entry name" value="SIS domain"/>
    <property type="match status" value="1"/>
</dbReference>
<dbReference type="RefSeq" id="WP_042801786.1">
    <property type="nucleotide sequence ID" value="NZ_AVSP01000006.1"/>
</dbReference>
<dbReference type="Proteomes" id="UP000054123">
    <property type="component" value="Unassembled WGS sequence"/>
</dbReference>
<sequence length="275" mass="30626">MHEPTQLAHFQEEIRKQYDGLSKRLKQVAQYVLDNGNSVVFDTVSTIADRANVPPSTLIRFANAFGFSGFNEIKQLFRQDMMENTSRYAERVQLFRQIEPDENSSNGALNHILDVFVQGNMQALQQLTSQVSSEQLEQTAEILNSAKRIFIVGLKRSFSIANYLNYALHHLDYDVFMIDGSGGMFDEQLGRIREGDAVIAISFSPYANETLNVVSATARTGVKHIAITDSQLSPLLSFSDVSFIIKEAQVSGFRSQCATMTLAQTIAVSLALKKA</sequence>
<dbReference type="GO" id="GO:0097367">
    <property type="term" value="F:carbohydrate derivative binding"/>
    <property type="evidence" value="ECO:0007669"/>
    <property type="project" value="InterPro"/>
</dbReference>
<dbReference type="PANTHER" id="PTHR30514">
    <property type="entry name" value="GLUCOKINASE"/>
    <property type="match status" value="1"/>
</dbReference>
<feature type="domain" description="SIS" evidence="5">
    <location>
        <begin position="139"/>
        <end position="275"/>
    </location>
</feature>
<keyword evidence="7" id="KW-1185">Reference proteome</keyword>
<dbReference type="InterPro" id="IPR046348">
    <property type="entry name" value="SIS_dom_sf"/>
</dbReference>
<dbReference type="InterPro" id="IPR035472">
    <property type="entry name" value="RpiR-like_SIS"/>
</dbReference>
<dbReference type="Gene3D" id="3.40.50.10490">
    <property type="entry name" value="Glucose-6-phosphate isomerase like protein, domain 1"/>
    <property type="match status" value="1"/>
</dbReference>
<dbReference type="InterPro" id="IPR047640">
    <property type="entry name" value="RpiR-like"/>
</dbReference>
<evidence type="ECO:0000259" key="5">
    <source>
        <dbReference type="PROSITE" id="PS51464"/>
    </source>
</evidence>
<evidence type="ECO:0000256" key="1">
    <source>
        <dbReference type="ARBA" id="ARBA00023015"/>
    </source>
</evidence>
<dbReference type="AlphaFoldDB" id="A0A011MJP1"/>
<dbReference type="InterPro" id="IPR009057">
    <property type="entry name" value="Homeodomain-like_sf"/>
</dbReference>
<dbReference type="InterPro" id="IPR036388">
    <property type="entry name" value="WH-like_DNA-bd_sf"/>
</dbReference>
<evidence type="ECO:0000256" key="2">
    <source>
        <dbReference type="ARBA" id="ARBA00023125"/>
    </source>
</evidence>
<dbReference type="GO" id="GO:1901135">
    <property type="term" value="P:carbohydrate derivative metabolic process"/>
    <property type="evidence" value="ECO:0007669"/>
    <property type="project" value="InterPro"/>
</dbReference>
<organism evidence="6 7">
    <name type="scientific">Mannheimia granulomatis</name>
    <dbReference type="NCBI Taxonomy" id="85402"/>
    <lineage>
        <taxon>Bacteria</taxon>
        <taxon>Pseudomonadati</taxon>
        <taxon>Pseudomonadota</taxon>
        <taxon>Gammaproteobacteria</taxon>
        <taxon>Pasteurellales</taxon>
        <taxon>Pasteurellaceae</taxon>
        <taxon>Mannheimia</taxon>
    </lineage>
</organism>
<evidence type="ECO:0000259" key="4">
    <source>
        <dbReference type="PROSITE" id="PS51071"/>
    </source>
</evidence>
<dbReference type="PATRIC" id="fig|1450449.3.peg.541"/>
<accession>A0A011MJP1</accession>
<keyword evidence="3" id="KW-0804">Transcription</keyword>
<dbReference type="SUPFAM" id="SSF46689">
    <property type="entry name" value="Homeodomain-like"/>
    <property type="match status" value="1"/>
</dbReference>
<proteinExistence type="predicted"/>
<dbReference type="EMBL" id="JANJ01000002">
    <property type="protein sequence ID" value="EXI62716.1"/>
    <property type="molecule type" value="Genomic_DNA"/>
</dbReference>
<reference evidence="6 7" key="1">
    <citation type="journal article" date="2014" name="Genome Announc.">
        <title>Genome Sequence of a Presumptive Mannheimia haemolytica Strain with an A1/A6-Cross-Reactive Serotype from a White-Tailed Deer (Odocoileus virginianus).</title>
        <authorList>
            <person name="Lawrence P.K."/>
            <person name="Bey R.F."/>
            <person name="Wiener B."/>
            <person name="Kittichotirat W."/>
            <person name="Bumgarner R.E."/>
        </authorList>
    </citation>
    <scope>NUCLEOTIDE SEQUENCE [LARGE SCALE GENOMIC DNA]</scope>
    <source>
        <strain evidence="6 7">PKL10</strain>
    </source>
</reference>
<evidence type="ECO:0000256" key="3">
    <source>
        <dbReference type="ARBA" id="ARBA00023163"/>
    </source>
</evidence>
<gene>
    <name evidence="6" type="ORF">AK33_02880</name>
</gene>
<dbReference type="Pfam" id="PF01418">
    <property type="entry name" value="HTH_6"/>
    <property type="match status" value="1"/>
</dbReference>
<dbReference type="PANTHER" id="PTHR30514:SF20">
    <property type="entry name" value="TRANSCRIPTIONAL REGULATOR"/>
    <property type="match status" value="1"/>
</dbReference>
<keyword evidence="1" id="KW-0805">Transcription regulation</keyword>
<dbReference type="InterPro" id="IPR000281">
    <property type="entry name" value="HTH_RpiR"/>
</dbReference>
<dbReference type="Gene3D" id="1.10.10.10">
    <property type="entry name" value="Winged helix-like DNA-binding domain superfamily/Winged helix DNA-binding domain"/>
    <property type="match status" value="1"/>
</dbReference>
<dbReference type="GO" id="GO:0003700">
    <property type="term" value="F:DNA-binding transcription factor activity"/>
    <property type="evidence" value="ECO:0007669"/>
    <property type="project" value="InterPro"/>
</dbReference>
<dbReference type="CDD" id="cd05013">
    <property type="entry name" value="SIS_RpiR"/>
    <property type="match status" value="1"/>
</dbReference>
<dbReference type="Pfam" id="PF01380">
    <property type="entry name" value="SIS"/>
    <property type="match status" value="1"/>
</dbReference>
<evidence type="ECO:0000313" key="7">
    <source>
        <dbReference type="Proteomes" id="UP000054123"/>
    </source>
</evidence>